<comment type="caution">
    <text evidence="2">The sequence shown here is derived from an EMBL/GenBank/DDBJ whole genome shotgun (WGS) entry which is preliminary data.</text>
</comment>
<dbReference type="InterPro" id="IPR001254">
    <property type="entry name" value="Trypsin_dom"/>
</dbReference>
<sequence length="76" mass="8582">MGTVRLSSTSPWQQERRIVGMIKSPVEGSTTVLLKLDRPVTTFSDFVRPVCLPSSQDPPMNMTHCNTLGWARNHRQ</sequence>
<protein>
    <recommendedName>
        <fullName evidence="1">Peptidase S1 domain-containing protein</fullName>
    </recommendedName>
</protein>
<dbReference type="GO" id="GO:0004252">
    <property type="term" value="F:serine-type endopeptidase activity"/>
    <property type="evidence" value="ECO:0007669"/>
    <property type="project" value="InterPro"/>
</dbReference>
<dbReference type="Proteomes" id="UP000655588">
    <property type="component" value="Unassembled WGS sequence"/>
</dbReference>
<evidence type="ECO:0000259" key="1">
    <source>
        <dbReference type="Pfam" id="PF00089"/>
    </source>
</evidence>
<dbReference type="SUPFAM" id="SSF50494">
    <property type="entry name" value="Trypsin-like serine proteases"/>
    <property type="match status" value="1"/>
</dbReference>
<dbReference type="GO" id="GO:0006508">
    <property type="term" value="P:proteolysis"/>
    <property type="evidence" value="ECO:0007669"/>
    <property type="project" value="InterPro"/>
</dbReference>
<evidence type="ECO:0000313" key="2">
    <source>
        <dbReference type="EMBL" id="KAF3426839.1"/>
    </source>
</evidence>
<dbReference type="InterPro" id="IPR043504">
    <property type="entry name" value="Peptidase_S1_PA_chymotrypsin"/>
</dbReference>
<evidence type="ECO:0000313" key="3">
    <source>
        <dbReference type="Proteomes" id="UP000655588"/>
    </source>
</evidence>
<reference evidence="2" key="1">
    <citation type="submission" date="2019-11" db="EMBL/GenBank/DDBJ databases">
        <title>The nuclear and mitochondrial genomes of Frieseomelitta varia - a highly eusocial stingless bee (Meliponini) with a permanently sterile worker caste.</title>
        <authorList>
            <person name="Freitas F.C.P."/>
            <person name="Lourenco A.P."/>
            <person name="Nunes F.M.F."/>
            <person name="Paschoal A.R."/>
            <person name="Abreu F.C.P."/>
            <person name="Barbin F.O."/>
            <person name="Bataglia L."/>
            <person name="Cardoso-Junior C.A.M."/>
            <person name="Cervoni M.S."/>
            <person name="Silva S.R."/>
            <person name="Dalarmi F."/>
            <person name="Del Lama M.A."/>
            <person name="Depintor T.S."/>
            <person name="Ferreira K.M."/>
            <person name="Goria P.S."/>
            <person name="Jaskot M.C."/>
            <person name="Lago D.C."/>
            <person name="Luna-Lucena D."/>
            <person name="Moda L.M."/>
            <person name="Nascimento L."/>
            <person name="Pedrino M."/>
            <person name="Rabico F.O."/>
            <person name="Sanches F.C."/>
            <person name="Santos D.E."/>
            <person name="Santos C.G."/>
            <person name="Vieira J."/>
            <person name="Lopes T.F."/>
            <person name="Barchuk A.R."/>
            <person name="Hartfelder K."/>
            <person name="Simoes Z.L.P."/>
            <person name="Bitondi M.M.G."/>
            <person name="Pinheiro D.G."/>
        </authorList>
    </citation>
    <scope>NUCLEOTIDE SEQUENCE</scope>
    <source>
        <strain evidence="2">USP_RPSP 00005682</strain>
        <tissue evidence="2">Whole individual</tissue>
    </source>
</reference>
<feature type="domain" description="Peptidase S1" evidence="1">
    <location>
        <begin position="6"/>
        <end position="74"/>
    </location>
</feature>
<dbReference type="Pfam" id="PF00089">
    <property type="entry name" value="Trypsin"/>
    <property type="match status" value="1"/>
</dbReference>
<accession>A0A833VZW6</accession>
<dbReference type="Gene3D" id="2.40.10.10">
    <property type="entry name" value="Trypsin-like serine proteases"/>
    <property type="match status" value="1"/>
</dbReference>
<dbReference type="AlphaFoldDB" id="A0A833VZW6"/>
<name>A0A833VZW6_9HYME</name>
<dbReference type="InterPro" id="IPR009003">
    <property type="entry name" value="Peptidase_S1_PA"/>
</dbReference>
<gene>
    <name evidence="2" type="ORF">E2986_12650</name>
</gene>
<keyword evidence="3" id="KW-1185">Reference proteome</keyword>
<proteinExistence type="predicted"/>
<organism evidence="2 3">
    <name type="scientific">Frieseomelitta varia</name>
    <dbReference type="NCBI Taxonomy" id="561572"/>
    <lineage>
        <taxon>Eukaryota</taxon>
        <taxon>Metazoa</taxon>
        <taxon>Ecdysozoa</taxon>
        <taxon>Arthropoda</taxon>
        <taxon>Hexapoda</taxon>
        <taxon>Insecta</taxon>
        <taxon>Pterygota</taxon>
        <taxon>Neoptera</taxon>
        <taxon>Endopterygota</taxon>
        <taxon>Hymenoptera</taxon>
        <taxon>Apocrita</taxon>
        <taxon>Aculeata</taxon>
        <taxon>Apoidea</taxon>
        <taxon>Anthophila</taxon>
        <taxon>Apidae</taxon>
        <taxon>Frieseomelitta</taxon>
    </lineage>
</organism>
<dbReference type="EMBL" id="WNWW01000285">
    <property type="protein sequence ID" value="KAF3426839.1"/>
    <property type="molecule type" value="Genomic_DNA"/>
</dbReference>